<evidence type="ECO:0000313" key="9">
    <source>
        <dbReference type="Proteomes" id="UP000198607"/>
    </source>
</evidence>
<feature type="domain" description="Cytochrome b561 bacterial/Ni-hydrogenase" evidence="7">
    <location>
        <begin position="7"/>
        <end position="177"/>
    </location>
</feature>
<dbReference type="OrthoDB" id="196472at2"/>
<dbReference type="Gene3D" id="1.20.950.20">
    <property type="entry name" value="Transmembrane di-heme cytochromes, Chain C"/>
    <property type="match status" value="1"/>
</dbReference>
<accession>A0A1G8BPM3</accession>
<evidence type="ECO:0000256" key="3">
    <source>
        <dbReference type="ARBA" id="ARBA00022692"/>
    </source>
</evidence>
<evidence type="ECO:0000256" key="2">
    <source>
        <dbReference type="ARBA" id="ARBA00022475"/>
    </source>
</evidence>
<keyword evidence="5 6" id="KW-0472">Membrane</keyword>
<protein>
    <submittedName>
        <fullName evidence="8">Cytochrome b</fullName>
    </submittedName>
</protein>
<dbReference type="PANTHER" id="PTHR30485:SF2">
    <property type="entry name" value="BLL0597 PROTEIN"/>
    <property type="match status" value="1"/>
</dbReference>
<keyword evidence="3 6" id="KW-0812">Transmembrane</keyword>
<evidence type="ECO:0000256" key="1">
    <source>
        <dbReference type="ARBA" id="ARBA00004651"/>
    </source>
</evidence>
<name>A0A1G8BPM3_9RHOO</name>
<dbReference type="AlphaFoldDB" id="A0A1G8BPM3"/>
<dbReference type="STRING" id="83767.SAMN05660652_01563"/>
<dbReference type="Proteomes" id="UP000198607">
    <property type="component" value="Unassembled WGS sequence"/>
</dbReference>
<organism evidence="8 9">
    <name type="scientific">Propionivibrio dicarboxylicus</name>
    <dbReference type="NCBI Taxonomy" id="83767"/>
    <lineage>
        <taxon>Bacteria</taxon>
        <taxon>Pseudomonadati</taxon>
        <taxon>Pseudomonadota</taxon>
        <taxon>Betaproteobacteria</taxon>
        <taxon>Rhodocyclales</taxon>
        <taxon>Rhodocyclaceae</taxon>
        <taxon>Propionivibrio</taxon>
    </lineage>
</organism>
<evidence type="ECO:0000313" key="8">
    <source>
        <dbReference type="EMBL" id="SDH35109.1"/>
    </source>
</evidence>
<keyword evidence="4 6" id="KW-1133">Transmembrane helix</keyword>
<evidence type="ECO:0000256" key="4">
    <source>
        <dbReference type="ARBA" id="ARBA00022989"/>
    </source>
</evidence>
<feature type="transmembrane region" description="Helical" evidence="6">
    <location>
        <begin position="194"/>
        <end position="216"/>
    </location>
</feature>
<dbReference type="EMBL" id="FNCY01000005">
    <property type="protein sequence ID" value="SDH35109.1"/>
    <property type="molecule type" value="Genomic_DNA"/>
</dbReference>
<feature type="transmembrane region" description="Helical" evidence="6">
    <location>
        <begin position="93"/>
        <end position="115"/>
    </location>
</feature>
<dbReference type="GO" id="GO:0020037">
    <property type="term" value="F:heme binding"/>
    <property type="evidence" value="ECO:0007669"/>
    <property type="project" value="TreeGrafter"/>
</dbReference>
<evidence type="ECO:0000256" key="5">
    <source>
        <dbReference type="ARBA" id="ARBA00023136"/>
    </source>
</evidence>
<dbReference type="InterPro" id="IPR051542">
    <property type="entry name" value="Hydrogenase_cytochrome"/>
</dbReference>
<dbReference type="RefSeq" id="WP_091936566.1">
    <property type="nucleotide sequence ID" value="NZ_FNCY01000005.1"/>
</dbReference>
<feature type="transmembrane region" description="Helical" evidence="6">
    <location>
        <begin position="39"/>
        <end position="60"/>
    </location>
</feature>
<dbReference type="GO" id="GO:0005886">
    <property type="term" value="C:plasma membrane"/>
    <property type="evidence" value="ECO:0007669"/>
    <property type="project" value="UniProtKB-SubCell"/>
</dbReference>
<sequence length="229" mass="23967">MAHRTPVWDLPTRIFHWSLATLVAGAIISGKIGGNAIVWHGRIGLALVGLVVFRLAWGFLGSTHARFASFVPTPSRLRAYLRGEWDGLGHNPLGALSVLALLALIGAQLATGLLANDDIAFQGHLAPLVAKELSDTLSSLHRLLINGLIGLIALHLAAIMFYAHVKRENLVKPMLTGWKETAAAPKTPVGGGPLALLVALLLACAAIYAGSGSWIAPPPVAAAAPTPSF</sequence>
<dbReference type="GO" id="GO:0009055">
    <property type="term" value="F:electron transfer activity"/>
    <property type="evidence" value="ECO:0007669"/>
    <property type="project" value="InterPro"/>
</dbReference>
<keyword evidence="9" id="KW-1185">Reference proteome</keyword>
<comment type="subcellular location">
    <subcellularLocation>
        <location evidence="1">Cell membrane</location>
        <topology evidence="1">Multi-pass membrane protein</topology>
    </subcellularLocation>
</comment>
<keyword evidence="2" id="KW-1003">Cell membrane</keyword>
<dbReference type="SUPFAM" id="SSF81342">
    <property type="entry name" value="Transmembrane di-heme cytochromes"/>
    <property type="match status" value="1"/>
</dbReference>
<dbReference type="PANTHER" id="PTHR30485">
    <property type="entry name" value="NI/FE-HYDROGENASE 1 B-TYPE CYTOCHROME SUBUNIT"/>
    <property type="match status" value="1"/>
</dbReference>
<dbReference type="Pfam" id="PF01292">
    <property type="entry name" value="Ni_hydr_CYTB"/>
    <property type="match status" value="1"/>
</dbReference>
<gene>
    <name evidence="8" type="ORF">SAMN05660652_01563</name>
</gene>
<dbReference type="GO" id="GO:0022904">
    <property type="term" value="P:respiratory electron transport chain"/>
    <property type="evidence" value="ECO:0007669"/>
    <property type="project" value="InterPro"/>
</dbReference>
<evidence type="ECO:0000259" key="7">
    <source>
        <dbReference type="Pfam" id="PF01292"/>
    </source>
</evidence>
<reference evidence="8 9" key="1">
    <citation type="submission" date="2016-10" db="EMBL/GenBank/DDBJ databases">
        <authorList>
            <person name="de Groot N.N."/>
        </authorList>
    </citation>
    <scope>NUCLEOTIDE SEQUENCE [LARGE SCALE GENOMIC DNA]</scope>
    <source>
        <strain evidence="8 9">DSM 5885</strain>
    </source>
</reference>
<feature type="transmembrane region" description="Helical" evidence="6">
    <location>
        <begin position="143"/>
        <end position="165"/>
    </location>
</feature>
<proteinExistence type="predicted"/>
<evidence type="ECO:0000256" key="6">
    <source>
        <dbReference type="SAM" id="Phobius"/>
    </source>
</evidence>
<dbReference type="InterPro" id="IPR016174">
    <property type="entry name" value="Di-haem_cyt_TM"/>
</dbReference>
<dbReference type="InterPro" id="IPR011577">
    <property type="entry name" value="Cyt_b561_bac/Ni-Hgenase"/>
</dbReference>
<feature type="transmembrane region" description="Helical" evidence="6">
    <location>
        <begin position="14"/>
        <end position="32"/>
    </location>
</feature>